<dbReference type="Proteomes" id="UP001286313">
    <property type="component" value="Unassembled WGS sequence"/>
</dbReference>
<keyword evidence="1" id="KW-0479">Metal-binding</keyword>
<protein>
    <recommendedName>
        <fullName evidence="8">MULE transposase domain-containing protein</fullName>
    </recommendedName>
</protein>
<dbReference type="PANTHER" id="PTHR20956">
    <property type="entry name" value="HEH2P"/>
    <property type="match status" value="1"/>
</dbReference>
<sequence>MVDCIDECIQCLVPVRARQEGLQCDMCGKWQHRKCNTGISGADYWTAVKSGISIDWNCNTCTYTNEPTSHPVDDPATPAMEHEPHIPAVEQESSIDDPPDLPMELEESLDDPAIHNNELQPESEITFQLFEKGTQRGRDKLLDSHGYTYNKKMQRSNVTYWQCTVRPKRNPCKALVTQINEKIVKNNVLHNHSPSTGSDIATKVTLRVRKVATQDLFKPASAIVDDVLLKEMGNAPCPSLPKPEHLARIANRQRQILRPTEPKNLKFELDVNHIPDDFLIGDVSVRERRHLIFATTKQIEHLTKAKSWYIDSTFKLCRHPFTQLMTVNAFVRTEDHAKQVPLLFVIMSGRKKSDYRKVFHEVLTRLPNEPSVQHIPIDYEKAMWNVLPEVLPNAKVKGCLYHWTQAIWRKVHEVGLQHAYTHDDLRKVMALPFLAEADIDPMFERLSRQATTYKR</sequence>
<reference evidence="6" key="1">
    <citation type="submission" date="2023-10" db="EMBL/GenBank/DDBJ databases">
        <title>Genome assemblies of two species of porcelain crab, Petrolisthes cinctipes and Petrolisthes manimaculis (Anomura: Porcellanidae).</title>
        <authorList>
            <person name="Angst P."/>
        </authorList>
    </citation>
    <scope>NUCLEOTIDE SEQUENCE</scope>
    <source>
        <strain evidence="6">PB745_01</strain>
        <tissue evidence="6">Gill</tissue>
    </source>
</reference>
<dbReference type="CDD" id="cd15489">
    <property type="entry name" value="PHD_SF"/>
    <property type="match status" value="1"/>
</dbReference>
<keyword evidence="7" id="KW-1185">Reference proteome</keyword>
<dbReference type="Pfam" id="PF04500">
    <property type="entry name" value="FLYWCH"/>
    <property type="match status" value="1"/>
</dbReference>
<dbReference type="Gene3D" id="2.20.25.240">
    <property type="match status" value="1"/>
</dbReference>
<comment type="caution">
    <text evidence="6">The sequence shown here is derived from an EMBL/GenBank/DDBJ whole genome shotgun (WGS) entry which is preliminary data.</text>
</comment>
<evidence type="ECO:0000256" key="3">
    <source>
        <dbReference type="ARBA" id="ARBA00022833"/>
    </source>
</evidence>
<name>A0AAE1BHS6_PETCI</name>
<evidence type="ECO:0000256" key="1">
    <source>
        <dbReference type="ARBA" id="ARBA00022723"/>
    </source>
</evidence>
<dbReference type="SUPFAM" id="SSF57903">
    <property type="entry name" value="FYVE/PHD zinc finger"/>
    <property type="match status" value="1"/>
</dbReference>
<evidence type="ECO:0000313" key="6">
    <source>
        <dbReference type="EMBL" id="KAK3851046.1"/>
    </source>
</evidence>
<evidence type="ECO:0008006" key="8">
    <source>
        <dbReference type="Google" id="ProtNLM"/>
    </source>
</evidence>
<keyword evidence="3" id="KW-0862">Zinc</keyword>
<evidence type="ECO:0000256" key="2">
    <source>
        <dbReference type="ARBA" id="ARBA00022771"/>
    </source>
</evidence>
<evidence type="ECO:0000259" key="5">
    <source>
        <dbReference type="Pfam" id="PF10551"/>
    </source>
</evidence>
<dbReference type="Gene3D" id="3.30.40.10">
    <property type="entry name" value="Zinc/RING finger domain, C3HC4 (zinc finger)"/>
    <property type="match status" value="1"/>
</dbReference>
<accession>A0AAE1BHS6</accession>
<evidence type="ECO:0000313" key="7">
    <source>
        <dbReference type="Proteomes" id="UP001286313"/>
    </source>
</evidence>
<feature type="domain" description="FLYWCH-type" evidence="4">
    <location>
        <begin position="134"/>
        <end position="192"/>
    </location>
</feature>
<keyword evidence="2" id="KW-0863">Zinc-finger</keyword>
<dbReference type="InterPro" id="IPR018289">
    <property type="entry name" value="MULE_transposase_dom"/>
</dbReference>
<dbReference type="GO" id="GO:0008270">
    <property type="term" value="F:zinc ion binding"/>
    <property type="evidence" value="ECO:0007669"/>
    <property type="project" value="UniProtKB-KW"/>
</dbReference>
<dbReference type="EMBL" id="JAWQEG010008070">
    <property type="protein sequence ID" value="KAK3851046.1"/>
    <property type="molecule type" value="Genomic_DNA"/>
</dbReference>
<dbReference type="InterPro" id="IPR011011">
    <property type="entry name" value="Znf_FYVE_PHD"/>
</dbReference>
<proteinExistence type="predicted"/>
<organism evidence="6 7">
    <name type="scientific">Petrolisthes cinctipes</name>
    <name type="common">Flat porcelain crab</name>
    <dbReference type="NCBI Taxonomy" id="88211"/>
    <lineage>
        <taxon>Eukaryota</taxon>
        <taxon>Metazoa</taxon>
        <taxon>Ecdysozoa</taxon>
        <taxon>Arthropoda</taxon>
        <taxon>Crustacea</taxon>
        <taxon>Multicrustacea</taxon>
        <taxon>Malacostraca</taxon>
        <taxon>Eumalacostraca</taxon>
        <taxon>Eucarida</taxon>
        <taxon>Decapoda</taxon>
        <taxon>Pleocyemata</taxon>
        <taxon>Anomura</taxon>
        <taxon>Galatheoidea</taxon>
        <taxon>Porcellanidae</taxon>
        <taxon>Petrolisthes</taxon>
    </lineage>
</organism>
<feature type="domain" description="MULE transposase" evidence="5">
    <location>
        <begin position="308"/>
        <end position="404"/>
    </location>
</feature>
<dbReference type="Pfam" id="PF10551">
    <property type="entry name" value="MULE"/>
    <property type="match status" value="1"/>
</dbReference>
<evidence type="ECO:0000259" key="4">
    <source>
        <dbReference type="Pfam" id="PF04500"/>
    </source>
</evidence>
<dbReference type="InterPro" id="IPR007588">
    <property type="entry name" value="Znf_FLYWCH"/>
</dbReference>
<dbReference type="InterPro" id="IPR019786">
    <property type="entry name" value="Zinc_finger_PHD-type_CS"/>
</dbReference>
<dbReference type="PANTHER" id="PTHR20956:SF12">
    <property type="entry name" value="FLYWCH-TYPE DOMAIN-CONTAINING PROTEIN"/>
    <property type="match status" value="1"/>
</dbReference>
<dbReference type="PROSITE" id="PS01359">
    <property type="entry name" value="ZF_PHD_1"/>
    <property type="match status" value="1"/>
</dbReference>
<dbReference type="AlphaFoldDB" id="A0AAE1BHS6"/>
<dbReference type="InterPro" id="IPR013083">
    <property type="entry name" value="Znf_RING/FYVE/PHD"/>
</dbReference>
<gene>
    <name evidence="6" type="ORF">Pcinc_042271</name>
</gene>